<reference evidence="1 2" key="1">
    <citation type="submission" date="2022-05" db="EMBL/GenBank/DDBJ databases">
        <authorList>
            <consortium name="Genoscope - CEA"/>
            <person name="William W."/>
        </authorList>
    </citation>
    <scope>NUCLEOTIDE SEQUENCE [LARGE SCALE GENOMIC DNA]</scope>
</reference>
<proteinExistence type="predicted"/>
<gene>
    <name evidence="1" type="ORF">PEVE_00043175</name>
</gene>
<dbReference type="Proteomes" id="UP001159427">
    <property type="component" value="Unassembled WGS sequence"/>
</dbReference>
<organism evidence="1 2">
    <name type="scientific">Porites evermanni</name>
    <dbReference type="NCBI Taxonomy" id="104178"/>
    <lineage>
        <taxon>Eukaryota</taxon>
        <taxon>Metazoa</taxon>
        <taxon>Cnidaria</taxon>
        <taxon>Anthozoa</taxon>
        <taxon>Hexacorallia</taxon>
        <taxon>Scleractinia</taxon>
        <taxon>Fungiina</taxon>
        <taxon>Poritidae</taxon>
        <taxon>Porites</taxon>
    </lineage>
</organism>
<comment type="caution">
    <text evidence="1">The sequence shown here is derived from an EMBL/GenBank/DDBJ whole genome shotgun (WGS) entry which is preliminary data.</text>
</comment>
<dbReference type="EMBL" id="CALNXI010000872">
    <property type="protein sequence ID" value="CAH3144436.1"/>
    <property type="molecule type" value="Genomic_DNA"/>
</dbReference>
<evidence type="ECO:0000313" key="2">
    <source>
        <dbReference type="Proteomes" id="UP001159427"/>
    </source>
</evidence>
<keyword evidence="2" id="KW-1185">Reference proteome</keyword>
<protein>
    <submittedName>
        <fullName evidence="1">Uncharacterized protein</fullName>
    </submittedName>
</protein>
<name>A0ABN8PI95_9CNID</name>
<sequence length="161" mass="19038">MTAGVEKFVEDIRGRVETYCENGQGFTWSGKMHFIESWFRDRQGYRARVVNYLENRKRKGTSGNRVHKGSGSWIEVKTFQWLQKNYPVILGFETDSSGHYAVATKFRIYMKARRSRCSHASFRCSIRDMVYFKFFLHYGWAGERNDWMDVTPFSAHVAYLK</sequence>
<accession>A0ABN8PI95</accession>
<evidence type="ECO:0000313" key="1">
    <source>
        <dbReference type="EMBL" id="CAH3144436.1"/>
    </source>
</evidence>